<dbReference type="InterPro" id="IPR019406">
    <property type="entry name" value="APLF_PBZ"/>
</dbReference>
<dbReference type="PANTHER" id="PTHR12415:SF0">
    <property type="entry name" value="TYROSYL-DNA PHOSPHODIESTERASE 1"/>
    <property type="match status" value="1"/>
</dbReference>
<evidence type="ECO:0000256" key="3">
    <source>
        <dbReference type="ARBA" id="ARBA00022722"/>
    </source>
</evidence>
<feature type="binding site" evidence="10">
    <location>
        <position position="393"/>
    </location>
    <ligand>
        <name>substrate</name>
    </ligand>
</feature>
<evidence type="ECO:0000256" key="5">
    <source>
        <dbReference type="ARBA" id="ARBA00022801"/>
    </source>
</evidence>
<feature type="compositionally biased region" description="Low complexity" evidence="12">
    <location>
        <begin position="165"/>
        <end position="176"/>
    </location>
</feature>
<organism evidence="14 15">
    <name type="scientific">Mizuhopecten yessoensis</name>
    <name type="common">Japanese scallop</name>
    <name type="synonym">Patinopecten yessoensis</name>
    <dbReference type="NCBI Taxonomy" id="6573"/>
    <lineage>
        <taxon>Eukaryota</taxon>
        <taxon>Metazoa</taxon>
        <taxon>Spiralia</taxon>
        <taxon>Lophotrochozoa</taxon>
        <taxon>Mollusca</taxon>
        <taxon>Bivalvia</taxon>
        <taxon>Autobranchia</taxon>
        <taxon>Pteriomorphia</taxon>
        <taxon>Pectinida</taxon>
        <taxon>Pectinoidea</taxon>
        <taxon>Pectinidae</taxon>
        <taxon>Mizuhopecten</taxon>
    </lineage>
</organism>
<dbReference type="CDD" id="cd09193">
    <property type="entry name" value="PLDc_mTdp1_1"/>
    <property type="match status" value="1"/>
</dbReference>
<keyword evidence="5" id="KW-0378">Hydrolase</keyword>
<dbReference type="InterPro" id="IPR010347">
    <property type="entry name" value="Tdp1"/>
</dbReference>
<feature type="compositionally biased region" description="Acidic residues" evidence="12">
    <location>
        <begin position="46"/>
        <end position="56"/>
    </location>
</feature>
<dbReference type="OrthoDB" id="47785at2759"/>
<feature type="binding site" evidence="10">
    <location>
        <position position="622"/>
    </location>
    <ligand>
        <name>substrate</name>
    </ligand>
</feature>
<evidence type="ECO:0000313" key="14">
    <source>
        <dbReference type="EMBL" id="OWF40656.1"/>
    </source>
</evidence>
<feature type="domain" description="PBZ-type" evidence="13">
    <location>
        <begin position="222"/>
        <end position="247"/>
    </location>
</feature>
<evidence type="ECO:0000256" key="10">
    <source>
        <dbReference type="PIRSR" id="PIRSR610347-2"/>
    </source>
</evidence>
<dbReference type="Proteomes" id="UP000242188">
    <property type="component" value="Unassembled WGS sequence"/>
</dbReference>
<feature type="compositionally biased region" description="Basic and acidic residues" evidence="12">
    <location>
        <begin position="119"/>
        <end position="128"/>
    </location>
</feature>
<dbReference type="GO" id="GO:0003690">
    <property type="term" value="F:double-stranded DNA binding"/>
    <property type="evidence" value="ECO:0007669"/>
    <property type="project" value="TreeGrafter"/>
</dbReference>
<accession>A0A210PW15</accession>
<comment type="caution">
    <text evidence="14">The sequence shown here is derived from an EMBL/GenBank/DDBJ whole genome shotgun (WGS) entry which is preliminary data.</text>
</comment>
<dbReference type="GO" id="GO:0005634">
    <property type="term" value="C:nucleus"/>
    <property type="evidence" value="ECO:0007669"/>
    <property type="project" value="UniProtKB-SubCell"/>
</dbReference>
<comment type="similarity">
    <text evidence="2">Belongs to the tyrosyl-DNA phosphodiesterase family.</text>
</comment>
<keyword evidence="3" id="KW-0540">Nuclease</keyword>
<feature type="compositionally biased region" description="Basic and acidic residues" evidence="12">
    <location>
        <begin position="178"/>
        <end position="197"/>
    </location>
</feature>
<feature type="site" description="Interaction with DNA" evidence="11">
    <location>
        <position position="645"/>
    </location>
</feature>
<feature type="compositionally biased region" description="Polar residues" evidence="12">
    <location>
        <begin position="22"/>
        <end position="36"/>
    </location>
</feature>
<evidence type="ECO:0000256" key="4">
    <source>
        <dbReference type="ARBA" id="ARBA00022763"/>
    </source>
</evidence>
<evidence type="ECO:0000259" key="13">
    <source>
        <dbReference type="Pfam" id="PF10283"/>
    </source>
</evidence>
<keyword evidence="6" id="KW-0269">Exonuclease</keyword>
<feature type="compositionally biased region" description="Polar residues" evidence="12">
    <location>
        <begin position="96"/>
        <end position="105"/>
    </location>
</feature>
<keyword evidence="4" id="KW-0227">DNA damage</keyword>
<evidence type="ECO:0000256" key="6">
    <source>
        <dbReference type="ARBA" id="ARBA00022839"/>
    </source>
</evidence>
<dbReference type="PANTHER" id="PTHR12415">
    <property type="entry name" value="TYROSYL-DNA PHOSPHODIESTERASE 1"/>
    <property type="match status" value="1"/>
</dbReference>
<dbReference type="Pfam" id="PF06087">
    <property type="entry name" value="Tyr-DNA_phospho"/>
    <property type="match status" value="1"/>
</dbReference>
<evidence type="ECO:0000256" key="2">
    <source>
        <dbReference type="ARBA" id="ARBA00010205"/>
    </source>
</evidence>
<feature type="active site" description="Nucleophile" evidence="9">
    <location>
        <position position="391"/>
    </location>
</feature>
<feature type="active site" description="Proton donor/acceptor" evidence="9">
    <location>
        <position position="620"/>
    </location>
</feature>
<gene>
    <name evidence="14" type="ORF">KP79_PYT09886</name>
</gene>
<sequence length="735" mass="83044">MAANFSDEDFARQLQAQFDAESASSLQADLKSTSTRTTSSHFVSDSDSDVTLDPELEQERLTFNIKEKTTPKKSHSFSDSDSDVTLSPDLFDRESPFNNMSNNSRNTKKALIHSPSSSRKNDYNEKQLQRRRSKTHEVSDSEEEESVKTTVHDGNNQRTVEKTPSSQQKSSEKNNSFQHRDSSAHKKANSRDQEKDSSTPSSLKRKRTLLLDEEQSTSKREKPICQYGSKCYRKNPSHREEFHHPVDSRDKQKPSTSSATPPPAKKVKAGGSLAARGPVTPSGVYKAGQPLSFFLTKVHGIENKYNRFCTMDVKDILSPEMGNLTASCQFNYMFEVPWLMKQYPQQFRSKPLLLVHGFKGANKASLEADGAAYSNIRFCQARLDMPYGTHHTKMMFLLYDNGMRVVVHTSNMMEHDWFQKTQGMWISPLFPKLSKPSSTLGESPTGFKRDLLEYVGAYQAYQLKDWKDHIFHHDMSSARVFIVGSCPGRHAGDKKSHFGHMRLRRLLHDHGPEKELVRTWPVLGQYSSVGTLGPAKESWLCTEWLQSLATVKGTSCVPLMTIPLQLIFPTKDDVRTSLEGYPAGGSIPYSIHVARKQPYLHTFLHQWRSEGRGRSRAMPHIKTYGRPSPSGKELAWFLVTSANLSKAAWGAMEKKGSQLMIRSYELGVLFFPKFFEVKGAFRTTSDVDSIGGGVFPLPYDLPVTRYSKGDKPWIWDIAHKELPDTNGNMWCPPGS</sequence>
<evidence type="ECO:0000256" key="11">
    <source>
        <dbReference type="PIRSR" id="PIRSR610347-3"/>
    </source>
</evidence>
<dbReference type="GO" id="GO:0004527">
    <property type="term" value="F:exonuclease activity"/>
    <property type="evidence" value="ECO:0007669"/>
    <property type="project" value="UniProtKB-KW"/>
</dbReference>
<evidence type="ECO:0000256" key="8">
    <source>
        <dbReference type="ARBA" id="ARBA00023242"/>
    </source>
</evidence>
<evidence type="ECO:0000256" key="12">
    <source>
        <dbReference type="SAM" id="MobiDB-lite"/>
    </source>
</evidence>
<dbReference type="EMBL" id="NEDP02005457">
    <property type="protein sequence ID" value="OWF40656.1"/>
    <property type="molecule type" value="Genomic_DNA"/>
</dbReference>
<feature type="compositionally biased region" description="Basic and acidic residues" evidence="12">
    <location>
        <begin position="57"/>
        <end position="70"/>
    </location>
</feature>
<proteinExistence type="inferred from homology"/>
<feature type="compositionally biased region" description="Basic and acidic residues" evidence="12">
    <location>
        <begin position="237"/>
        <end position="253"/>
    </location>
</feature>
<keyword evidence="8" id="KW-0539">Nucleus</keyword>
<dbReference type="SUPFAM" id="SSF56024">
    <property type="entry name" value="Phospholipase D/nuclease"/>
    <property type="match status" value="2"/>
</dbReference>
<dbReference type="CDD" id="cd09195">
    <property type="entry name" value="PLDc_mTdp1_2"/>
    <property type="match status" value="1"/>
</dbReference>
<evidence type="ECO:0000313" key="15">
    <source>
        <dbReference type="Proteomes" id="UP000242188"/>
    </source>
</evidence>
<evidence type="ECO:0000256" key="9">
    <source>
        <dbReference type="PIRSR" id="PIRSR610347-1"/>
    </source>
</evidence>
<keyword evidence="15" id="KW-1185">Reference proteome</keyword>
<evidence type="ECO:0000256" key="7">
    <source>
        <dbReference type="ARBA" id="ARBA00023204"/>
    </source>
</evidence>
<dbReference type="GO" id="GO:0003697">
    <property type="term" value="F:single-stranded DNA binding"/>
    <property type="evidence" value="ECO:0007669"/>
    <property type="project" value="TreeGrafter"/>
</dbReference>
<dbReference type="Gene3D" id="3.30.870.10">
    <property type="entry name" value="Endonuclease Chain A"/>
    <property type="match status" value="2"/>
</dbReference>
<keyword evidence="7" id="KW-0234">DNA repair</keyword>
<protein>
    <submittedName>
        <fullName evidence="14">Tyrosyl-DNA phosphodiesterase 1</fullName>
    </submittedName>
</protein>
<dbReference type="Pfam" id="PF10283">
    <property type="entry name" value="zf-CCHH"/>
    <property type="match status" value="1"/>
</dbReference>
<dbReference type="AlphaFoldDB" id="A0A210PW15"/>
<comment type="subcellular location">
    <subcellularLocation>
        <location evidence="1">Nucleus</location>
    </subcellularLocation>
</comment>
<dbReference type="GO" id="GO:0006281">
    <property type="term" value="P:DNA repair"/>
    <property type="evidence" value="ECO:0007669"/>
    <property type="project" value="UniProtKB-KW"/>
</dbReference>
<reference evidence="14 15" key="1">
    <citation type="journal article" date="2017" name="Nat. Ecol. Evol.">
        <title>Scallop genome provides insights into evolution of bilaterian karyotype and development.</title>
        <authorList>
            <person name="Wang S."/>
            <person name="Zhang J."/>
            <person name="Jiao W."/>
            <person name="Li J."/>
            <person name="Xun X."/>
            <person name="Sun Y."/>
            <person name="Guo X."/>
            <person name="Huan P."/>
            <person name="Dong B."/>
            <person name="Zhang L."/>
            <person name="Hu X."/>
            <person name="Sun X."/>
            <person name="Wang J."/>
            <person name="Zhao C."/>
            <person name="Wang Y."/>
            <person name="Wang D."/>
            <person name="Huang X."/>
            <person name="Wang R."/>
            <person name="Lv J."/>
            <person name="Li Y."/>
            <person name="Zhang Z."/>
            <person name="Liu B."/>
            <person name="Lu W."/>
            <person name="Hui Y."/>
            <person name="Liang J."/>
            <person name="Zhou Z."/>
            <person name="Hou R."/>
            <person name="Li X."/>
            <person name="Liu Y."/>
            <person name="Li H."/>
            <person name="Ning X."/>
            <person name="Lin Y."/>
            <person name="Zhao L."/>
            <person name="Xing Q."/>
            <person name="Dou J."/>
            <person name="Li Y."/>
            <person name="Mao J."/>
            <person name="Guo H."/>
            <person name="Dou H."/>
            <person name="Li T."/>
            <person name="Mu C."/>
            <person name="Jiang W."/>
            <person name="Fu Q."/>
            <person name="Fu X."/>
            <person name="Miao Y."/>
            <person name="Liu J."/>
            <person name="Yu Q."/>
            <person name="Li R."/>
            <person name="Liao H."/>
            <person name="Li X."/>
            <person name="Kong Y."/>
            <person name="Jiang Z."/>
            <person name="Chourrout D."/>
            <person name="Li R."/>
            <person name="Bao Z."/>
        </authorList>
    </citation>
    <scope>NUCLEOTIDE SEQUENCE [LARGE SCALE GENOMIC DNA]</scope>
    <source>
        <strain evidence="14 15">PY_sf001</strain>
    </source>
</reference>
<evidence type="ECO:0000256" key="1">
    <source>
        <dbReference type="ARBA" id="ARBA00004123"/>
    </source>
</evidence>
<dbReference type="STRING" id="6573.A0A210PW15"/>
<feature type="compositionally biased region" description="Polar residues" evidence="12">
    <location>
        <begin position="153"/>
        <end position="164"/>
    </location>
</feature>
<dbReference type="GO" id="GO:0017005">
    <property type="term" value="F:3'-tyrosyl-DNA phosphodiesterase activity"/>
    <property type="evidence" value="ECO:0007669"/>
    <property type="project" value="TreeGrafter"/>
</dbReference>
<name>A0A210PW15_MIZYE</name>
<feature type="region of interest" description="Disordered" evidence="12">
    <location>
        <begin position="21"/>
        <end position="281"/>
    </location>
</feature>